<dbReference type="SUPFAM" id="SSF47413">
    <property type="entry name" value="lambda repressor-like DNA-binding domains"/>
    <property type="match status" value="1"/>
</dbReference>
<gene>
    <name evidence="6" type="ORF">SAMN04488542_1272</name>
</gene>
<keyword evidence="2 6" id="KW-0238">DNA-binding</keyword>
<dbReference type="PROSITE" id="PS50932">
    <property type="entry name" value="HTH_LACI_2"/>
    <property type="match status" value="1"/>
</dbReference>
<feature type="domain" description="HTH lacI-type" evidence="4">
    <location>
        <begin position="3"/>
        <end position="57"/>
    </location>
</feature>
<dbReference type="GO" id="GO:0000976">
    <property type="term" value="F:transcription cis-regulatory region binding"/>
    <property type="evidence" value="ECO:0007669"/>
    <property type="project" value="TreeGrafter"/>
</dbReference>
<dbReference type="InterPro" id="IPR010982">
    <property type="entry name" value="Lambda_DNA-bd_dom_sf"/>
</dbReference>
<keyword evidence="1" id="KW-0805">Transcription regulation</keyword>
<dbReference type="InterPro" id="IPR046335">
    <property type="entry name" value="LacI/GalR-like_sensor"/>
</dbReference>
<keyword evidence="3" id="KW-0804">Transcription</keyword>
<dbReference type="GO" id="GO:0003700">
    <property type="term" value="F:DNA-binding transcription factor activity"/>
    <property type="evidence" value="ECO:0007669"/>
    <property type="project" value="TreeGrafter"/>
</dbReference>
<protein>
    <submittedName>
        <fullName evidence="6">DNA-binding transcriptional regulator, LacI/PurR family</fullName>
    </submittedName>
</protein>
<organism evidence="6 7">
    <name type="scientific">Fontibacillus panacisegetis</name>
    <dbReference type="NCBI Taxonomy" id="670482"/>
    <lineage>
        <taxon>Bacteria</taxon>
        <taxon>Bacillati</taxon>
        <taxon>Bacillota</taxon>
        <taxon>Bacilli</taxon>
        <taxon>Bacillales</taxon>
        <taxon>Paenibacillaceae</taxon>
        <taxon>Fontibacillus</taxon>
    </lineage>
</organism>
<dbReference type="CDD" id="cd01392">
    <property type="entry name" value="HTH_LacI"/>
    <property type="match status" value="1"/>
</dbReference>
<dbReference type="AlphaFoldDB" id="A0A1G7RR14"/>
<dbReference type="Gene3D" id="1.10.260.40">
    <property type="entry name" value="lambda repressor-like DNA-binding domains"/>
    <property type="match status" value="1"/>
</dbReference>
<name>A0A1G7RR14_9BACL</name>
<dbReference type="PANTHER" id="PTHR30146">
    <property type="entry name" value="LACI-RELATED TRANSCRIPTIONAL REPRESSOR"/>
    <property type="match status" value="1"/>
</dbReference>
<evidence type="ECO:0000313" key="7">
    <source>
        <dbReference type="Proteomes" id="UP000198972"/>
    </source>
</evidence>
<dbReference type="EMBL" id="FNBG01000027">
    <property type="protein sequence ID" value="SDG12649.1"/>
    <property type="molecule type" value="Genomic_DNA"/>
</dbReference>
<reference evidence="6 7" key="1">
    <citation type="submission" date="2016-10" db="EMBL/GenBank/DDBJ databases">
        <authorList>
            <person name="de Groot N.N."/>
        </authorList>
    </citation>
    <scope>NUCLEOTIDE SEQUENCE [LARGE SCALE GENOMIC DNA]</scope>
    <source>
        <strain evidence="6 7">DSM 28129</strain>
    </source>
</reference>
<dbReference type="Pfam" id="PF13377">
    <property type="entry name" value="Peripla_BP_3"/>
    <property type="match status" value="1"/>
</dbReference>
<evidence type="ECO:0000256" key="3">
    <source>
        <dbReference type="ARBA" id="ARBA00023163"/>
    </source>
</evidence>
<dbReference type="InterPro" id="IPR028082">
    <property type="entry name" value="Peripla_BP_I"/>
</dbReference>
<dbReference type="STRING" id="670482.SAMN04488542_1272"/>
<feature type="domain" description="HTH cro/C1-type" evidence="5">
    <location>
        <begin position="4"/>
        <end position="51"/>
    </location>
</feature>
<accession>A0A1G7RR14</accession>
<evidence type="ECO:0000259" key="5">
    <source>
        <dbReference type="PROSITE" id="PS50943"/>
    </source>
</evidence>
<dbReference type="RefSeq" id="WP_175471475.1">
    <property type="nucleotide sequence ID" value="NZ_FNBG01000027.1"/>
</dbReference>
<keyword evidence="7" id="KW-1185">Reference proteome</keyword>
<evidence type="ECO:0000313" key="6">
    <source>
        <dbReference type="EMBL" id="SDG12649.1"/>
    </source>
</evidence>
<dbReference type="PROSITE" id="PS50943">
    <property type="entry name" value="HTH_CROC1"/>
    <property type="match status" value="1"/>
</dbReference>
<sequence>MAATIKDVAKLAGVATSTVSRVLADSDRISKETKEKVMDAMEKLEFHRNYHAHTLASKQSNNIAIVLPQSDVSFYKHPFFPEVLRGINDCAIKKGYSLVFSNGIDNQQHSQNIVEMIKGRRVDGFIWLYSEQTDPMIDFIKTQNVPFVMVGKPSSDDGSISYVTNDNVLAVHEVTQYLIQMGHRKIAYLSGRLNFVVNQDRLMGFLLAMEEAKLPVDSANSVSRVIFGTRSERLNKLREIMLLPDAPSAVVAVDDVIAMSVMSLFHELGISVPEQCSIAGISNIMFSEISAPPLTTIDLYSYDVGYQATEKLLKWIGGGKPDLKPVIIKHHLVKRKSTAPPKNS</sequence>
<dbReference type="PANTHER" id="PTHR30146:SF109">
    <property type="entry name" value="HTH-TYPE TRANSCRIPTIONAL REGULATOR GALS"/>
    <property type="match status" value="1"/>
</dbReference>
<evidence type="ECO:0000256" key="1">
    <source>
        <dbReference type="ARBA" id="ARBA00023015"/>
    </source>
</evidence>
<dbReference type="CDD" id="cd06294">
    <property type="entry name" value="PBP1_MalR-like"/>
    <property type="match status" value="1"/>
</dbReference>
<dbReference type="SUPFAM" id="SSF53822">
    <property type="entry name" value="Periplasmic binding protein-like I"/>
    <property type="match status" value="1"/>
</dbReference>
<proteinExistence type="predicted"/>
<dbReference type="SMART" id="SM00354">
    <property type="entry name" value="HTH_LACI"/>
    <property type="match status" value="1"/>
</dbReference>
<dbReference type="Proteomes" id="UP000198972">
    <property type="component" value="Unassembled WGS sequence"/>
</dbReference>
<dbReference type="InterPro" id="IPR000843">
    <property type="entry name" value="HTH_LacI"/>
</dbReference>
<dbReference type="InterPro" id="IPR001387">
    <property type="entry name" value="Cro/C1-type_HTH"/>
</dbReference>
<dbReference type="Gene3D" id="3.40.50.2300">
    <property type="match status" value="2"/>
</dbReference>
<evidence type="ECO:0000256" key="2">
    <source>
        <dbReference type="ARBA" id="ARBA00023125"/>
    </source>
</evidence>
<dbReference type="PRINTS" id="PR00036">
    <property type="entry name" value="HTHLACI"/>
</dbReference>
<evidence type="ECO:0000259" key="4">
    <source>
        <dbReference type="PROSITE" id="PS50932"/>
    </source>
</evidence>
<dbReference type="Pfam" id="PF00356">
    <property type="entry name" value="LacI"/>
    <property type="match status" value="1"/>
</dbReference>